<sequence>MNKEHLVKYITGDLNKEQRSAVEAWIKEDSNHQKEFTDMKKIWEWSGSSNVSPEVDVDRAWSDFVKLRDQARNNVVKLKKAKRRNLGYSWGLGAAVIVLFLSSWAVLRWTLSADLSLSSDHTLQQASLPDGSRVYLNKLTVLDYKKDWLDKERKVRLSKGEVFFDVKKDTTQPFVIQSGKSTITVLGTSFHVRRSDDETEVIVSTGSVQVDHGLNSVRLRPNERVVIKDTLCTKPKVDIVPDQLYKYYLHQEFIFENTPLNRVFEVLGKAFDKKFVLVNESNKALRYTATFEKQTLNEMLDVILKTFELKIEKKGNVYYIKG</sequence>
<dbReference type="Gene3D" id="3.55.50.30">
    <property type="match status" value="1"/>
</dbReference>
<dbReference type="OrthoDB" id="1452822at2"/>
<dbReference type="InterPro" id="IPR032508">
    <property type="entry name" value="FecR_C"/>
</dbReference>
<evidence type="ECO:0000256" key="1">
    <source>
        <dbReference type="SAM" id="Phobius"/>
    </source>
</evidence>
<dbReference type="PANTHER" id="PTHR30273:SF2">
    <property type="entry name" value="PROTEIN FECR"/>
    <property type="match status" value="1"/>
</dbReference>
<dbReference type="PIRSF" id="PIRSF018266">
    <property type="entry name" value="FecR"/>
    <property type="match status" value="1"/>
</dbReference>
<keyword evidence="1" id="KW-0472">Membrane</keyword>
<gene>
    <name evidence="4" type="ORF">SAMN05660841_00437</name>
</gene>
<dbReference type="AlphaFoldDB" id="A0A1T5B3V8"/>
<evidence type="ECO:0000259" key="2">
    <source>
        <dbReference type="Pfam" id="PF04773"/>
    </source>
</evidence>
<evidence type="ECO:0000313" key="5">
    <source>
        <dbReference type="Proteomes" id="UP000190150"/>
    </source>
</evidence>
<dbReference type="GO" id="GO:0016989">
    <property type="term" value="F:sigma factor antagonist activity"/>
    <property type="evidence" value="ECO:0007669"/>
    <property type="project" value="TreeGrafter"/>
</dbReference>
<keyword evidence="1" id="KW-0812">Transmembrane</keyword>
<dbReference type="Gene3D" id="2.60.120.1440">
    <property type="match status" value="1"/>
</dbReference>
<proteinExistence type="predicted"/>
<evidence type="ECO:0000259" key="3">
    <source>
        <dbReference type="Pfam" id="PF16344"/>
    </source>
</evidence>
<protein>
    <submittedName>
        <fullName evidence="4">FecR family protein</fullName>
    </submittedName>
</protein>
<accession>A0A1T5B3V8</accession>
<dbReference type="PANTHER" id="PTHR30273">
    <property type="entry name" value="PERIPLASMIC SIGNAL SENSOR AND SIGMA FACTOR ACTIVATOR FECR-RELATED"/>
    <property type="match status" value="1"/>
</dbReference>
<dbReference type="Pfam" id="PF04773">
    <property type="entry name" value="FecR"/>
    <property type="match status" value="1"/>
</dbReference>
<keyword evidence="1" id="KW-1133">Transmembrane helix</keyword>
<evidence type="ECO:0000313" key="4">
    <source>
        <dbReference type="EMBL" id="SKB41727.1"/>
    </source>
</evidence>
<keyword evidence="5" id="KW-1185">Reference proteome</keyword>
<feature type="domain" description="Protein FecR C-terminal" evidence="3">
    <location>
        <begin position="252"/>
        <end position="320"/>
    </location>
</feature>
<name>A0A1T5B3V8_9SPHI</name>
<dbReference type="InterPro" id="IPR006860">
    <property type="entry name" value="FecR"/>
</dbReference>
<dbReference type="InterPro" id="IPR012373">
    <property type="entry name" value="Ferrdict_sens_TM"/>
</dbReference>
<dbReference type="Proteomes" id="UP000190150">
    <property type="component" value="Unassembled WGS sequence"/>
</dbReference>
<feature type="transmembrane region" description="Helical" evidence="1">
    <location>
        <begin position="87"/>
        <end position="107"/>
    </location>
</feature>
<feature type="domain" description="FecR protein" evidence="2">
    <location>
        <begin position="124"/>
        <end position="209"/>
    </location>
</feature>
<reference evidence="5" key="1">
    <citation type="submission" date="2017-02" db="EMBL/GenBank/DDBJ databases">
        <authorList>
            <person name="Varghese N."/>
            <person name="Submissions S."/>
        </authorList>
    </citation>
    <scope>NUCLEOTIDE SEQUENCE [LARGE SCALE GENOMIC DNA]</scope>
    <source>
        <strain evidence="5">DSM 24091</strain>
    </source>
</reference>
<dbReference type="STRING" id="1513896.SAMN05660841_00437"/>
<dbReference type="EMBL" id="FUZF01000001">
    <property type="protein sequence ID" value="SKB41727.1"/>
    <property type="molecule type" value="Genomic_DNA"/>
</dbReference>
<dbReference type="Pfam" id="PF16344">
    <property type="entry name" value="FecR_C"/>
    <property type="match status" value="1"/>
</dbReference>
<organism evidence="4 5">
    <name type="scientific">Sphingobacterium nematocida</name>
    <dbReference type="NCBI Taxonomy" id="1513896"/>
    <lineage>
        <taxon>Bacteria</taxon>
        <taxon>Pseudomonadati</taxon>
        <taxon>Bacteroidota</taxon>
        <taxon>Sphingobacteriia</taxon>
        <taxon>Sphingobacteriales</taxon>
        <taxon>Sphingobacteriaceae</taxon>
        <taxon>Sphingobacterium</taxon>
    </lineage>
</organism>
<dbReference type="RefSeq" id="WP_079640782.1">
    <property type="nucleotide sequence ID" value="NZ_FUZF01000001.1"/>
</dbReference>